<gene>
    <name evidence="2" type="ORF">Sps_00949</name>
</gene>
<dbReference type="AlphaFoldDB" id="A0A1S6HKW4"/>
<evidence type="ECO:0000313" key="3">
    <source>
        <dbReference type="Proteomes" id="UP000189545"/>
    </source>
</evidence>
<sequence length="376" mass="41179">MKADFYVYALGQDSKRAGAIHSVLDPSISEDLEPIYDIDQIYSDKPYNTVLGIQSKKAESENGVIIVGASVAQMAGNVQHTYLEQVHERINGLTDLLNLASVDVSTLQDQLANIQDQINSAATSKSVSLTPHDKAVYQGNVAILQQTLSHYQTAQQDLANAKGPGVRDQVENVVKTEVASVVVSPQLATVKASIGALTNIMPQYIAAGEVNYSSDNRTMLRVSLVHDFPNIPETAAQQFIQDTIDLRVMNKGQFLDRIASDLSQYTQDLLKTHDTESALSSLSQLNVKPELAHALIELQQDSTLAPGQKAEQEKNLKQELLKSIDTHAIPAWGTPEHVRYGYASKLSDLHLENKNETPISLFWLGEPISALNAIRV</sequence>
<keyword evidence="1" id="KW-0175">Coiled coil</keyword>
<feature type="coiled-coil region" evidence="1">
    <location>
        <begin position="97"/>
        <end position="124"/>
    </location>
</feature>
<proteinExistence type="predicted"/>
<dbReference type="OrthoDB" id="6989660at2"/>
<dbReference type="RefSeq" id="WP_077751469.1">
    <property type="nucleotide sequence ID" value="NZ_CP014782.1"/>
</dbReference>
<dbReference type="KEGG" id="spsw:Sps_00949"/>
<accession>A0A1S6HKW4</accession>
<dbReference type="Proteomes" id="UP000189545">
    <property type="component" value="Chromosome"/>
</dbReference>
<protein>
    <submittedName>
        <fullName evidence="2">Uncharacterized protein</fullName>
    </submittedName>
</protein>
<evidence type="ECO:0000256" key="1">
    <source>
        <dbReference type="SAM" id="Coils"/>
    </source>
</evidence>
<dbReference type="STRING" id="225848.Sps_00949"/>
<reference evidence="2 3" key="1">
    <citation type="submission" date="2016-03" db="EMBL/GenBank/DDBJ databases">
        <title>Complete genome sequence of Shewanella psychrophila WP2, a deep sea bacterium isolated from west Pacific sediment.</title>
        <authorList>
            <person name="Xu G."/>
            <person name="Jian H."/>
        </authorList>
    </citation>
    <scope>NUCLEOTIDE SEQUENCE [LARGE SCALE GENOMIC DNA]</scope>
    <source>
        <strain evidence="2 3">WP2</strain>
    </source>
</reference>
<dbReference type="EMBL" id="CP014782">
    <property type="protein sequence ID" value="AQS36138.1"/>
    <property type="molecule type" value="Genomic_DNA"/>
</dbReference>
<keyword evidence="3" id="KW-1185">Reference proteome</keyword>
<evidence type="ECO:0000313" key="2">
    <source>
        <dbReference type="EMBL" id="AQS36138.1"/>
    </source>
</evidence>
<name>A0A1S6HKW4_9GAMM</name>
<organism evidence="2 3">
    <name type="scientific">Shewanella psychrophila</name>
    <dbReference type="NCBI Taxonomy" id="225848"/>
    <lineage>
        <taxon>Bacteria</taxon>
        <taxon>Pseudomonadati</taxon>
        <taxon>Pseudomonadota</taxon>
        <taxon>Gammaproteobacteria</taxon>
        <taxon>Alteromonadales</taxon>
        <taxon>Shewanellaceae</taxon>
        <taxon>Shewanella</taxon>
    </lineage>
</organism>